<keyword evidence="3" id="KW-1185">Reference proteome</keyword>
<accession>A0A420YEL2</accession>
<evidence type="ECO:0000256" key="1">
    <source>
        <dbReference type="ARBA" id="ARBA00038158"/>
    </source>
</evidence>
<sequence>MTSRESLPRILLLQHETFLKALAGRLLLTRLPAPASRVLDIGTGCGIWAADLAAEHPEAEVIGIDNFRQPKIQAPSNCRFLSLDAELPWDRLRDQTFDVIHTRLVPFHVAKIQDVLRRCYEHLDVNGVIEMQEMWQPLRTDEPLGAVEHDSKVIQWSRIRLEAAAKQGIDHAVPGRLPELLAGVGFVEVRARDLKWPIGTWMDGEDMKELGRIHLELLQSGMAGLTSDLLTNTGRDKEDVDKFIEQVRNELGSGKVYALVRVVSARKPGGSSETGLLAV</sequence>
<dbReference type="Proteomes" id="UP000275385">
    <property type="component" value="Unassembled WGS sequence"/>
</dbReference>
<dbReference type="AlphaFoldDB" id="A0A420YEL2"/>
<dbReference type="GO" id="GO:0008168">
    <property type="term" value="F:methyltransferase activity"/>
    <property type="evidence" value="ECO:0007669"/>
    <property type="project" value="TreeGrafter"/>
</dbReference>
<reference evidence="2 3" key="1">
    <citation type="submission" date="2018-08" db="EMBL/GenBank/DDBJ databases">
        <title>Draft genome of the lignicolous fungus Coniochaeta pulveracea.</title>
        <authorList>
            <person name="Borstlap C.J."/>
            <person name="De Witt R.N."/>
            <person name="Botha A."/>
            <person name="Volschenk H."/>
        </authorList>
    </citation>
    <scope>NUCLEOTIDE SEQUENCE [LARGE SCALE GENOMIC DNA]</scope>
    <source>
        <strain evidence="2 3">CAB683</strain>
    </source>
</reference>
<dbReference type="InterPro" id="IPR029063">
    <property type="entry name" value="SAM-dependent_MTases_sf"/>
</dbReference>
<dbReference type="SUPFAM" id="SSF53335">
    <property type="entry name" value="S-adenosyl-L-methionine-dependent methyltransferases"/>
    <property type="match status" value="1"/>
</dbReference>
<organism evidence="2 3">
    <name type="scientific">Coniochaeta pulveracea</name>
    <dbReference type="NCBI Taxonomy" id="177199"/>
    <lineage>
        <taxon>Eukaryota</taxon>
        <taxon>Fungi</taxon>
        <taxon>Dikarya</taxon>
        <taxon>Ascomycota</taxon>
        <taxon>Pezizomycotina</taxon>
        <taxon>Sordariomycetes</taxon>
        <taxon>Sordariomycetidae</taxon>
        <taxon>Coniochaetales</taxon>
        <taxon>Coniochaetaceae</taxon>
        <taxon>Coniochaeta</taxon>
    </lineage>
</organism>
<name>A0A420YEL2_9PEZI</name>
<evidence type="ECO:0000313" key="3">
    <source>
        <dbReference type="Proteomes" id="UP000275385"/>
    </source>
</evidence>
<gene>
    <name evidence="2" type="ORF">DL546_003258</name>
</gene>
<dbReference type="STRING" id="177199.A0A420YEL2"/>
<comment type="caution">
    <text evidence="2">The sequence shown here is derived from an EMBL/GenBank/DDBJ whole genome shotgun (WGS) entry which is preliminary data.</text>
</comment>
<dbReference type="OrthoDB" id="2013972at2759"/>
<evidence type="ECO:0008006" key="4">
    <source>
        <dbReference type="Google" id="ProtNLM"/>
    </source>
</evidence>
<dbReference type="EMBL" id="QVQW01000014">
    <property type="protein sequence ID" value="RKU46369.1"/>
    <property type="molecule type" value="Genomic_DNA"/>
</dbReference>
<dbReference type="Pfam" id="PF13489">
    <property type="entry name" value="Methyltransf_23"/>
    <property type="match status" value="1"/>
</dbReference>
<dbReference type="CDD" id="cd02440">
    <property type="entry name" value="AdoMet_MTases"/>
    <property type="match status" value="1"/>
</dbReference>
<protein>
    <recommendedName>
        <fullName evidence="4">Methyltransferase domain-containing protein</fullName>
    </recommendedName>
</protein>
<comment type="similarity">
    <text evidence="1">Belongs to the methyltransferase superfamily. LaeA methyltransferase family.</text>
</comment>
<dbReference type="Gene3D" id="3.40.50.150">
    <property type="entry name" value="Vaccinia Virus protein VP39"/>
    <property type="match status" value="1"/>
</dbReference>
<evidence type="ECO:0000313" key="2">
    <source>
        <dbReference type="EMBL" id="RKU46369.1"/>
    </source>
</evidence>
<dbReference type="PANTHER" id="PTHR43591:SF24">
    <property type="entry name" value="2-METHOXY-6-POLYPRENYL-1,4-BENZOQUINOL METHYLASE, MITOCHONDRIAL"/>
    <property type="match status" value="1"/>
</dbReference>
<proteinExistence type="inferred from homology"/>
<dbReference type="PANTHER" id="PTHR43591">
    <property type="entry name" value="METHYLTRANSFERASE"/>
    <property type="match status" value="1"/>
</dbReference>